<comment type="caution">
    <text evidence="3">The sequence shown here is derived from an EMBL/GenBank/DDBJ whole genome shotgun (WGS) entry which is preliminary data.</text>
</comment>
<feature type="chain" id="PRO_5046537293" evidence="2">
    <location>
        <begin position="21"/>
        <end position="359"/>
    </location>
</feature>
<sequence>MKRFALLLPFCAALVAQAQALAPAPAVPPCQIAGTPNARFEAELDAAVRSLQSADRKAFFKALRAKQRELQYRILEVERGLQQAQSLRNTLEREHSPNLPQGQALVEGQARLLAAFREMDKVIARTRWTEDPMKLDADELKVDLYGGFQFSSLFSEPDQNGSFFSRSRPFVALDIRQTFRRPAQDTWWEVFSTLAFQSSSFETSETLNVITSSGQFHGDVGLWWMTSLTERVSWGVMGTAGVVGYSKPISQADLTSSSRDEFHNRFKLGLTTRQEEGALKGSFAECSYLRDPLFRSQDRLYLRGRVVLTQFGSQGASGDFYMEGSVNKGRRGKDEAVMLVGLRLSTVAFFRSLGGGAKP</sequence>
<reference evidence="3 4" key="1">
    <citation type="journal article" date="2023" name="Antonie Van Leeuwenhoek">
        <title>Mesoterricola silvestris gen. nov., sp. nov., Mesoterricola sediminis sp. nov., Geothrix oryzae sp. nov., Geothrix edaphica sp. nov., Geothrix rubra sp. nov., and Geothrix limicola sp. nov., six novel members of Acidobacteriota isolated from soils.</title>
        <authorList>
            <person name="Itoh H."/>
            <person name="Sugisawa Y."/>
            <person name="Mise K."/>
            <person name="Xu Z."/>
            <person name="Kuniyasu M."/>
            <person name="Ushijima N."/>
            <person name="Kawano K."/>
            <person name="Kobayashi E."/>
            <person name="Shiratori Y."/>
            <person name="Masuda Y."/>
            <person name="Senoo K."/>
        </authorList>
    </citation>
    <scope>NUCLEOTIDE SEQUENCE [LARGE SCALE GENOMIC DNA]</scope>
    <source>
        <strain evidence="3 4">Red804</strain>
    </source>
</reference>
<evidence type="ECO:0000313" key="3">
    <source>
        <dbReference type="EMBL" id="GLH72199.1"/>
    </source>
</evidence>
<dbReference type="Proteomes" id="UP001165069">
    <property type="component" value="Unassembled WGS sequence"/>
</dbReference>
<accession>A0ABQ5QCC3</accession>
<name>A0ABQ5QCC3_9BACT</name>
<gene>
    <name evidence="3" type="ORF">GETHLI_07010</name>
</gene>
<keyword evidence="4" id="KW-1185">Reference proteome</keyword>
<dbReference type="RefSeq" id="WP_285570412.1">
    <property type="nucleotide sequence ID" value="NZ_BSDE01000001.1"/>
</dbReference>
<feature type="coiled-coil region" evidence="1">
    <location>
        <begin position="37"/>
        <end position="94"/>
    </location>
</feature>
<keyword evidence="1" id="KW-0175">Coiled coil</keyword>
<feature type="signal peptide" evidence="2">
    <location>
        <begin position="1"/>
        <end position="20"/>
    </location>
</feature>
<organism evidence="3 4">
    <name type="scientific">Geothrix limicola</name>
    <dbReference type="NCBI Taxonomy" id="2927978"/>
    <lineage>
        <taxon>Bacteria</taxon>
        <taxon>Pseudomonadati</taxon>
        <taxon>Acidobacteriota</taxon>
        <taxon>Holophagae</taxon>
        <taxon>Holophagales</taxon>
        <taxon>Holophagaceae</taxon>
        <taxon>Geothrix</taxon>
    </lineage>
</organism>
<dbReference type="EMBL" id="BSDE01000001">
    <property type="protein sequence ID" value="GLH72199.1"/>
    <property type="molecule type" value="Genomic_DNA"/>
</dbReference>
<proteinExistence type="predicted"/>
<evidence type="ECO:0000256" key="1">
    <source>
        <dbReference type="SAM" id="Coils"/>
    </source>
</evidence>
<evidence type="ECO:0000256" key="2">
    <source>
        <dbReference type="SAM" id="SignalP"/>
    </source>
</evidence>
<protein>
    <submittedName>
        <fullName evidence="3">Uncharacterized protein</fullName>
    </submittedName>
</protein>
<keyword evidence="2" id="KW-0732">Signal</keyword>
<evidence type="ECO:0000313" key="4">
    <source>
        <dbReference type="Proteomes" id="UP001165069"/>
    </source>
</evidence>